<keyword evidence="5" id="KW-0175">Coiled coil</keyword>
<evidence type="ECO:0000256" key="4">
    <source>
        <dbReference type="ARBA" id="ARBA00023163"/>
    </source>
</evidence>
<dbReference type="EMBL" id="CP137640">
    <property type="protein sequence ID" value="WVX80955.1"/>
    <property type="molecule type" value="Genomic_DNA"/>
</dbReference>
<evidence type="ECO:0000259" key="6">
    <source>
        <dbReference type="PROSITE" id="PS50931"/>
    </source>
</evidence>
<name>A0ABZ2CB36_9BACI</name>
<dbReference type="SUPFAM" id="SSF53850">
    <property type="entry name" value="Periplasmic binding protein-like II"/>
    <property type="match status" value="1"/>
</dbReference>
<evidence type="ECO:0000256" key="3">
    <source>
        <dbReference type="ARBA" id="ARBA00023125"/>
    </source>
</evidence>
<dbReference type="Proteomes" id="UP001357223">
    <property type="component" value="Chromosome"/>
</dbReference>
<dbReference type="Gene3D" id="1.10.10.10">
    <property type="entry name" value="Winged helix-like DNA-binding domain superfamily/Winged helix DNA-binding domain"/>
    <property type="match status" value="1"/>
</dbReference>
<dbReference type="InterPro" id="IPR000847">
    <property type="entry name" value="LysR_HTH_N"/>
</dbReference>
<dbReference type="CDD" id="cd05466">
    <property type="entry name" value="PBP2_LTTR_substrate"/>
    <property type="match status" value="1"/>
</dbReference>
<accession>A0ABZ2CB36</accession>
<feature type="domain" description="HTH lysR-type" evidence="6">
    <location>
        <begin position="1"/>
        <end position="58"/>
    </location>
</feature>
<keyword evidence="8" id="KW-1185">Reference proteome</keyword>
<dbReference type="Pfam" id="PF00126">
    <property type="entry name" value="HTH_1"/>
    <property type="match status" value="1"/>
</dbReference>
<keyword evidence="2" id="KW-0805">Transcription regulation</keyword>
<dbReference type="PANTHER" id="PTHR30419">
    <property type="entry name" value="HTH-TYPE TRANSCRIPTIONAL REGULATOR YBHD"/>
    <property type="match status" value="1"/>
</dbReference>
<dbReference type="PANTHER" id="PTHR30419:SF28">
    <property type="entry name" value="HTH-TYPE TRANSCRIPTIONAL REGULATOR BSDA"/>
    <property type="match status" value="1"/>
</dbReference>
<evidence type="ECO:0000256" key="1">
    <source>
        <dbReference type="ARBA" id="ARBA00009437"/>
    </source>
</evidence>
<keyword evidence="3" id="KW-0238">DNA-binding</keyword>
<dbReference type="InterPro" id="IPR036390">
    <property type="entry name" value="WH_DNA-bd_sf"/>
</dbReference>
<dbReference type="Gene3D" id="3.40.190.290">
    <property type="match status" value="1"/>
</dbReference>
<evidence type="ECO:0000256" key="5">
    <source>
        <dbReference type="SAM" id="Coils"/>
    </source>
</evidence>
<dbReference type="RefSeq" id="WP_338449885.1">
    <property type="nucleotide sequence ID" value="NZ_CP137640.1"/>
</dbReference>
<reference evidence="7 8" key="1">
    <citation type="submission" date="2023-10" db="EMBL/GenBank/DDBJ databases">
        <title>Niallia locisalis sp.nov. isolated from a salt pond sample.</title>
        <authorList>
            <person name="Li X.-J."/>
            <person name="Dong L."/>
        </authorList>
    </citation>
    <scope>NUCLEOTIDE SEQUENCE [LARGE SCALE GENOMIC DNA]</scope>
    <source>
        <strain evidence="7 8">DSM 29761</strain>
    </source>
</reference>
<feature type="coiled-coil region" evidence="5">
    <location>
        <begin position="65"/>
        <end position="92"/>
    </location>
</feature>
<proteinExistence type="inferred from homology"/>
<dbReference type="Pfam" id="PF03466">
    <property type="entry name" value="LysR_substrate"/>
    <property type="match status" value="1"/>
</dbReference>
<evidence type="ECO:0000256" key="2">
    <source>
        <dbReference type="ARBA" id="ARBA00023015"/>
    </source>
</evidence>
<comment type="similarity">
    <text evidence="1">Belongs to the LysR transcriptional regulatory family.</text>
</comment>
<dbReference type="PRINTS" id="PR00039">
    <property type="entry name" value="HTHLYSR"/>
</dbReference>
<dbReference type="InterPro" id="IPR050950">
    <property type="entry name" value="HTH-type_LysR_regulators"/>
</dbReference>
<organism evidence="7 8">
    <name type="scientific">Niallia oryzisoli</name>
    <dbReference type="NCBI Taxonomy" id="1737571"/>
    <lineage>
        <taxon>Bacteria</taxon>
        <taxon>Bacillati</taxon>
        <taxon>Bacillota</taxon>
        <taxon>Bacilli</taxon>
        <taxon>Bacillales</taxon>
        <taxon>Bacillaceae</taxon>
        <taxon>Niallia</taxon>
    </lineage>
</organism>
<dbReference type="SUPFAM" id="SSF46785">
    <property type="entry name" value="Winged helix' DNA-binding domain"/>
    <property type="match status" value="1"/>
</dbReference>
<protein>
    <submittedName>
        <fullName evidence="7">LysR family transcriptional regulator</fullName>
    </submittedName>
</protein>
<dbReference type="InterPro" id="IPR036388">
    <property type="entry name" value="WH-like_DNA-bd_sf"/>
</dbReference>
<gene>
    <name evidence="7" type="ORF">R4Z09_27685</name>
</gene>
<sequence length="300" mass="34377">MDLRHLRYFLTIAKEKQITRAAKKLNMAQPPLSQQLKQMEDELGVELIERNGRSIELTHAGKLFYKRAEGIINQMEDTMREIKETREGLRGELSLGAMRISATTFFSKKIYEFREKYPHVTYKIIGGDPFQIAKNLEERVIEIGIIRPPVKFEIDVNIKELKAEPYVLVIPKKWGEFNGRTSITLKELDDMPLMLIHRNNGEGAYEAIINNCLKVGVKPNIICECPDSFVLLSFVVTGIGATILPSSSLHFFPKEEIQVLDISDSELQAESLLIWSKKRMLSKVASRFIEEFSFVNKISK</sequence>
<evidence type="ECO:0000313" key="8">
    <source>
        <dbReference type="Proteomes" id="UP001357223"/>
    </source>
</evidence>
<evidence type="ECO:0000313" key="7">
    <source>
        <dbReference type="EMBL" id="WVX80955.1"/>
    </source>
</evidence>
<dbReference type="PROSITE" id="PS50931">
    <property type="entry name" value="HTH_LYSR"/>
    <property type="match status" value="1"/>
</dbReference>
<dbReference type="InterPro" id="IPR005119">
    <property type="entry name" value="LysR_subst-bd"/>
</dbReference>
<keyword evidence="4" id="KW-0804">Transcription</keyword>